<dbReference type="AlphaFoldDB" id="R7ZRK8"/>
<dbReference type="Gene3D" id="1.25.40.390">
    <property type="match status" value="1"/>
</dbReference>
<dbReference type="GO" id="GO:0009279">
    <property type="term" value="C:cell outer membrane"/>
    <property type="evidence" value="ECO:0007669"/>
    <property type="project" value="UniProtKB-SubCell"/>
</dbReference>
<evidence type="ECO:0000256" key="3">
    <source>
        <dbReference type="ARBA" id="ARBA00022729"/>
    </source>
</evidence>
<name>R7ZRK8_9BACT</name>
<dbReference type="STRING" id="1232681.ADIS_3133"/>
<dbReference type="Proteomes" id="UP000013909">
    <property type="component" value="Unassembled WGS sequence"/>
</dbReference>
<feature type="signal peptide" evidence="6">
    <location>
        <begin position="1"/>
        <end position="16"/>
    </location>
</feature>
<evidence type="ECO:0000256" key="6">
    <source>
        <dbReference type="SAM" id="SignalP"/>
    </source>
</evidence>
<keyword evidence="9" id="KW-1185">Reference proteome</keyword>
<dbReference type="RefSeq" id="WP_010855267.1">
    <property type="nucleotide sequence ID" value="NZ_AQHR01000085.1"/>
</dbReference>
<dbReference type="InterPro" id="IPR012944">
    <property type="entry name" value="SusD_RagB_dom"/>
</dbReference>
<keyword evidence="5" id="KW-0998">Cell outer membrane</keyword>
<keyword evidence="4" id="KW-0472">Membrane</keyword>
<dbReference type="SUPFAM" id="SSF48452">
    <property type="entry name" value="TPR-like"/>
    <property type="match status" value="1"/>
</dbReference>
<dbReference type="EMBL" id="AQHR01000085">
    <property type="protein sequence ID" value="EON76683.1"/>
    <property type="molecule type" value="Genomic_DNA"/>
</dbReference>
<sequence>MKKYILICLMALVAQACDDTFMDRYPRTAISPEEFFKSEDDLRLYVNGLLSLPGMGEYQADQSSDNLATTAAVEVKTIMTGTPNSQNITGGWNWGRLRNINYFLEYMGGANASPEAKNHYEGLARYYRAVFYMGMVKRFSDVPWYGSLLNPQDEELFKARDPRQYVMERVMEDLEFAATHVREQVPSGTPGKWAVKTFYARTALYEGTFRKYHTELNLQQTANAFLTKARDVAGEIIQSGKFSLHSTGNPHADYAALFRSLNLVGNPEVILVNPFDINRDRNSNINFTVFGTYEQSPSRDLVQTYLMADGSRFTDLPNYQTMQYVQEFANRDPRLSQTLVYPGWIRQPDPTAFVPLMNRNFTGYFQQKGYNNTVDNVAIGSLDFPVYRYAEVLLTFAEAKAELGEITQGDLDASINLLRNRVAMPHLNLASANSNPDPVLSAKYPSVTGPNSGVILEIRRERRVELALEGYRFDDLMRWKSGKLLESIPEGMYFPGLGKYDLTGDGHEDIILIGRDAVIPPDPSKERNALGTMLVYYRAGEFGENVTVYLRNGTNGGTLVTEVTPRRFIDPKFYFRPIPFQQVTLNPNLEQIFGWE</sequence>
<evidence type="ECO:0000259" key="7">
    <source>
        <dbReference type="Pfam" id="PF07980"/>
    </source>
</evidence>
<dbReference type="InterPro" id="IPR011990">
    <property type="entry name" value="TPR-like_helical_dom_sf"/>
</dbReference>
<feature type="chain" id="PRO_5004461882" evidence="6">
    <location>
        <begin position="17"/>
        <end position="596"/>
    </location>
</feature>
<accession>R7ZRK8</accession>
<organism evidence="8 9">
    <name type="scientific">Lunatimonas lonarensis</name>
    <dbReference type="NCBI Taxonomy" id="1232681"/>
    <lineage>
        <taxon>Bacteria</taxon>
        <taxon>Pseudomonadati</taxon>
        <taxon>Bacteroidota</taxon>
        <taxon>Cytophagia</taxon>
        <taxon>Cytophagales</taxon>
        <taxon>Cyclobacteriaceae</taxon>
    </lineage>
</organism>
<reference evidence="8 9" key="1">
    <citation type="submission" date="2013-02" db="EMBL/GenBank/DDBJ databases">
        <title>A novel strain isolated from Lonar lake, Maharashtra, India.</title>
        <authorList>
            <person name="Singh A."/>
        </authorList>
    </citation>
    <scope>NUCLEOTIDE SEQUENCE [LARGE SCALE GENOMIC DNA]</scope>
    <source>
        <strain evidence="8 9">AK24</strain>
    </source>
</reference>
<comment type="caution">
    <text evidence="8">The sequence shown here is derived from an EMBL/GenBank/DDBJ whole genome shotgun (WGS) entry which is preliminary data.</text>
</comment>
<dbReference type="PATRIC" id="fig|1288963.3.peg.3127"/>
<comment type="subcellular location">
    <subcellularLocation>
        <location evidence="1">Cell outer membrane</location>
    </subcellularLocation>
</comment>
<evidence type="ECO:0000256" key="1">
    <source>
        <dbReference type="ARBA" id="ARBA00004442"/>
    </source>
</evidence>
<dbReference type="Pfam" id="PF07980">
    <property type="entry name" value="SusD_RagB"/>
    <property type="match status" value="1"/>
</dbReference>
<dbReference type="OrthoDB" id="5694214at2"/>
<keyword evidence="3 6" id="KW-0732">Signal</keyword>
<protein>
    <submittedName>
        <fullName evidence="8">Putative outer membrane protein, probably involved in nutrient binding protein</fullName>
    </submittedName>
</protein>
<evidence type="ECO:0000313" key="9">
    <source>
        <dbReference type="Proteomes" id="UP000013909"/>
    </source>
</evidence>
<evidence type="ECO:0000256" key="2">
    <source>
        <dbReference type="ARBA" id="ARBA00006275"/>
    </source>
</evidence>
<proteinExistence type="inferred from homology"/>
<evidence type="ECO:0000313" key="8">
    <source>
        <dbReference type="EMBL" id="EON76683.1"/>
    </source>
</evidence>
<evidence type="ECO:0000256" key="5">
    <source>
        <dbReference type="ARBA" id="ARBA00023237"/>
    </source>
</evidence>
<evidence type="ECO:0000256" key="4">
    <source>
        <dbReference type="ARBA" id="ARBA00023136"/>
    </source>
</evidence>
<gene>
    <name evidence="8" type="ORF">ADIS_3133</name>
</gene>
<feature type="domain" description="RagB/SusD" evidence="7">
    <location>
        <begin position="267"/>
        <end position="595"/>
    </location>
</feature>
<comment type="similarity">
    <text evidence="2">Belongs to the SusD family.</text>
</comment>
<dbReference type="PROSITE" id="PS51257">
    <property type="entry name" value="PROKAR_LIPOPROTEIN"/>
    <property type="match status" value="1"/>
</dbReference>